<accession>A0A7W5FA48</accession>
<gene>
    <name evidence="1" type="ORF">FHS12_003738</name>
</gene>
<comment type="caution">
    <text evidence="1">The sequence shown here is derived from an EMBL/GenBank/DDBJ whole genome shotgun (WGS) entry which is preliminary data.</text>
</comment>
<dbReference type="AlphaFoldDB" id="A0A7W5FA48"/>
<proteinExistence type="predicted"/>
<sequence>MSDYIIDASIDRETNKVYAVRVSTQDGKYLGRWAEPHADVSAQALNDKDEVRRIVNEILAIRFHY</sequence>
<protein>
    <submittedName>
        <fullName evidence="1">Uncharacterized protein</fullName>
    </submittedName>
</protein>
<keyword evidence="2" id="KW-1185">Reference proteome</keyword>
<evidence type="ECO:0000313" key="2">
    <source>
        <dbReference type="Proteomes" id="UP000577707"/>
    </source>
</evidence>
<reference evidence="1 2" key="1">
    <citation type="submission" date="2020-08" db="EMBL/GenBank/DDBJ databases">
        <title>Genomic Encyclopedia of Type Strains, Phase III (KMG-III): the genomes of soil and plant-associated and newly described type strains.</title>
        <authorList>
            <person name="Whitman W."/>
        </authorList>
    </citation>
    <scope>NUCLEOTIDE SEQUENCE [LARGE SCALE GENOMIC DNA]</scope>
    <source>
        <strain evidence="1 2">CECT 3302</strain>
    </source>
</reference>
<organism evidence="1 2">
    <name type="scientific">Nocardioides albus</name>
    <dbReference type="NCBI Taxonomy" id="1841"/>
    <lineage>
        <taxon>Bacteria</taxon>
        <taxon>Bacillati</taxon>
        <taxon>Actinomycetota</taxon>
        <taxon>Actinomycetes</taxon>
        <taxon>Propionibacteriales</taxon>
        <taxon>Nocardioidaceae</taxon>
        <taxon>Nocardioides</taxon>
    </lineage>
</organism>
<evidence type="ECO:0000313" key="1">
    <source>
        <dbReference type="EMBL" id="MBB3090776.1"/>
    </source>
</evidence>
<name>A0A7W5FA48_9ACTN</name>
<dbReference type="Proteomes" id="UP000577707">
    <property type="component" value="Unassembled WGS sequence"/>
</dbReference>
<dbReference type="RefSeq" id="WP_183548138.1">
    <property type="nucleotide sequence ID" value="NZ_BMQT01000010.1"/>
</dbReference>
<dbReference type="EMBL" id="JACHXG010000008">
    <property type="protein sequence ID" value="MBB3090776.1"/>
    <property type="molecule type" value="Genomic_DNA"/>
</dbReference>